<evidence type="ECO:0000256" key="5">
    <source>
        <dbReference type="ARBA" id="ARBA00023002"/>
    </source>
</evidence>
<evidence type="ECO:0000256" key="4">
    <source>
        <dbReference type="ARBA" id="ARBA00022833"/>
    </source>
</evidence>
<dbReference type="InterPro" id="IPR013149">
    <property type="entry name" value="ADH-like_C"/>
</dbReference>
<protein>
    <recommendedName>
        <fullName evidence="6">Alcohol dehydrogenase-like C-terminal domain-containing protein</fullName>
    </recommendedName>
</protein>
<dbReference type="CDD" id="cd08255">
    <property type="entry name" value="2-desacetyl-2-hydroxyethyl_bacteriochlorophyllide_like"/>
    <property type="match status" value="1"/>
</dbReference>
<dbReference type="Pfam" id="PF00107">
    <property type="entry name" value="ADH_zinc_N"/>
    <property type="match status" value="1"/>
</dbReference>
<evidence type="ECO:0000256" key="3">
    <source>
        <dbReference type="ARBA" id="ARBA00022723"/>
    </source>
</evidence>
<dbReference type="Gene3D" id="3.40.50.720">
    <property type="entry name" value="NAD(P)-binding Rossmann-like Domain"/>
    <property type="match status" value="1"/>
</dbReference>
<dbReference type="AlphaFoldDB" id="A0A0F9FEW9"/>
<comment type="cofactor">
    <cofactor evidence="1">
        <name>Zn(2+)</name>
        <dbReference type="ChEBI" id="CHEBI:29105"/>
    </cofactor>
</comment>
<keyword evidence="4" id="KW-0862">Zinc</keyword>
<dbReference type="GO" id="GO:0046872">
    <property type="term" value="F:metal ion binding"/>
    <property type="evidence" value="ECO:0007669"/>
    <property type="project" value="UniProtKB-KW"/>
</dbReference>
<organism evidence="7">
    <name type="scientific">marine sediment metagenome</name>
    <dbReference type="NCBI Taxonomy" id="412755"/>
    <lineage>
        <taxon>unclassified sequences</taxon>
        <taxon>metagenomes</taxon>
        <taxon>ecological metagenomes</taxon>
    </lineage>
</organism>
<dbReference type="EMBL" id="LAZR01021588">
    <property type="protein sequence ID" value="KKL84828.1"/>
    <property type="molecule type" value="Genomic_DNA"/>
</dbReference>
<gene>
    <name evidence="7" type="ORF">LCGC14_1960850</name>
</gene>
<dbReference type="SUPFAM" id="SSF51735">
    <property type="entry name" value="NAD(P)-binding Rossmann-fold domains"/>
    <property type="match status" value="1"/>
</dbReference>
<dbReference type="InterPro" id="IPR036291">
    <property type="entry name" value="NAD(P)-bd_dom_sf"/>
</dbReference>
<dbReference type="Gene3D" id="3.90.180.10">
    <property type="entry name" value="Medium-chain alcohol dehydrogenases, catalytic domain"/>
    <property type="match status" value="1"/>
</dbReference>
<reference evidence="7" key="1">
    <citation type="journal article" date="2015" name="Nature">
        <title>Complex archaea that bridge the gap between prokaryotes and eukaryotes.</title>
        <authorList>
            <person name="Spang A."/>
            <person name="Saw J.H."/>
            <person name="Jorgensen S.L."/>
            <person name="Zaremba-Niedzwiedzka K."/>
            <person name="Martijn J."/>
            <person name="Lind A.E."/>
            <person name="van Eijk R."/>
            <person name="Schleper C."/>
            <person name="Guy L."/>
            <person name="Ettema T.J."/>
        </authorList>
    </citation>
    <scope>NUCLEOTIDE SEQUENCE</scope>
</reference>
<proteinExistence type="inferred from homology"/>
<keyword evidence="5" id="KW-0560">Oxidoreductase</keyword>
<evidence type="ECO:0000313" key="7">
    <source>
        <dbReference type="EMBL" id="KKL84828.1"/>
    </source>
</evidence>
<evidence type="ECO:0000259" key="6">
    <source>
        <dbReference type="Pfam" id="PF00107"/>
    </source>
</evidence>
<evidence type="ECO:0000256" key="1">
    <source>
        <dbReference type="ARBA" id="ARBA00001947"/>
    </source>
</evidence>
<accession>A0A0F9FEW9</accession>
<feature type="non-terminal residue" evidence="7">
    <location>
        <position position="1"/>
    </location>
</feature>
<dbReference type="GO" id="GO:0016491">
    <property type="term" value="F:oxidoreductase activity"/>
    <property type="evidence" value="ECO:0007669"/>
    <property type="project" value="UniProtKB-KW"/>
</dbReference>
<feature type="domain" description="Alcohol dehydrogenase-like C-terminal" evidence="6">
    <location>
        <begin position="45"/>
        <end position="146"/>
    </location>
</feature>
<comment type="caution">
    <text evidence="7">The sequence shown here is derived from an EMBL/GenBank/DDBJ whole genome shotgun (WGS) entry which is preliminary data.</text>
</comment>
<comment type="similarity">
    <text evidence="2">Belongs to the zinc-containing alcohol dehydrogenase family.</text>
</comment>
<keyword evidence="3" id="KW-0479">Metal-binding</keyword>
<sequence>QCRQISPELSSASAVCLDPADFALGAIRDGHVRLGDAVVVFGTGAIGLMAVQLAKLAGASLVIAVEPLPNRLAIAGRVGADLMLDPAGCDVGLEIKKATAGRGADVAIDYSGAWQALQAALRGLAYGGTVVAGAFPPAHEAGLDLGAEAHLNLPSIVFSRSCSAPNRDHPRWDERRILDVCLALLEAGTISGDEVVTPVVKFEDLPEEYPRIVTEPDEYVKLGATY</sequence>
<evidence type="ECO:0000256" key="2">
    <source>
        <dbReference type="ARBA" id="ARBA00008072"/>
    </source>
</evidence>
<name>A0A0F9FEW9_9ZZZZ</name>
<dbReference type="PANTHER" id="PTHR43350:SF19">
    <property type="entry name" value="D-GULOSIDE 3-DEHYDROGENASE"/>
    <property type="match status" value="1"/>
</dbReference>
<dbReference type="PANTHER" id="PTHR43350">
    <property type="entry name" value="NAD-DEPENDENT ALCOHOL DEHYDROGENASE"/>
    <property type="match status" value="1"/>
</dbReference>